<keyword evidence="3" id="KW-1185">Reference proteome</keyword>
<dbReference type="InterPro" id="IPR035994">
    <property type="entry name" value="Nucleoside_phosphorylase_sf"/>
</dbReference>
<reference evidence="2" key="1">
    <citation type="submission" date="2009-08" db="EMBL/GenBank/DDBJ databases">
        <title>Annotation of Salpingoeca rosetta.</title>
        <authorList>
            <consortium name="The Broad Institute Genome Sequencing Platform"/>
            <person name="Russ C."/>
            <person name="Cuomo C."/>
            <person name="Burger G."/>
            <person name="Gray M.W."/>
            <person name="Holland P.W.H."/>
            <person name="King N."/>
            <person name="Lang F.B.F."/>
            <person name="Roger A.J."/>
            <person name="Ruiz-Trillo I."/>
            <person name="Young S.K."/>
            <person name="Zeng Q."/>
            <person name="Gargeya S."/>
            <person name="Alvarado L."/>
            <person name="Berlin A."/>
            <person name="Chapman S.B."/>
            <person name="Chen Z."/>
            <person name="Freedman E."/>
            <person name="Gellesch M."/>
            <person name="Goldberg J."/>
            <person name="Griggs A."/>
            <person name="Gujja S."/>
            <person name="Heilman E."/>
            <person name="Heiman D."/>
            <person name="Howarth C."/>
            <person name="Mehta T."/>
            <person name="Neiman D."/>
            <person name="Pearson M."/>
            <person name="Roberts A."/>
            <person name="Saif S."/>
            <person name="Shea T."/>
            <person name="Shenoy N."/>
            <person name="Sisk P."/>
            <person name="Stolte C."/>
            <person name="Sykes S."/>
            <person name="White J."/>
            <person name="Yandava C."/>
            <person name="Haas B."/>
            <person name="Nusbaum C."/>
            <person name="Birren B."/>
        </authorList>
    </citation>
    <scope>NUCLEOTIDE SEQUENCE [LARGE SCALE GENOMIC DNA]</scope>
    <source>
        <strain evidence="2">ATCC 50818</strain>
    </source>
</reference>
<accession>F2UEY0</accession>
<evidence type="ECO:0008006" key="4">
    <source>
        <dbReference type="Google" id="ProtNLM"/>
    </source>
</evidence>
<dbReference type="Gene3D" id="3.40.50.1580">
    <property type="entry name" value="Nucleoside phosphorylase domain"/>
    <property type="match status" value="1"/>
</dbReference>
<dbReference type="GO" id="GO:0009116">
    <property type="term" value="P:nucleoside metabolic process"/>
    <property type="evidence" value="ECO:0007669"/>
    <property type="project" value="InterPro"/>
</dbReference>
<dbReference type="KEGG" id="sre:PTSG_06833"/>
<gene>
    <name evidence="2" type="ORF">PTSG_06833</name>
</gene>
<dbReference type="GO" id="GO:0003824">
    <property type="term" value="F:catalytic activity"/>
    <property type="evidence" value="ECO:0007669"/>
    <property type="project" value="InterPro"/>
</dbReference>
<dbReference type="AlphaFoldDB" id="F2UEY0"/>
<feature type="compositionally biased region" description="Basic residues" evidence="1">
    <location>
        <begin position="7"/>
        <end position="22"/>
    </location>
</feature>
<dbReference type="RefSeq" id="XP_004992233.1">
    <property type="nucleotide sequence ID" value="XM_004992176.1"/>
</dbReference>
<dbReference type="SUPFAM" id="SSF53167">
    <property type="entry name" value="Purine and uridine phosphorylases"/>
    <property type="match status" value="1"/>
</dbReference>
<organism evidence="3">
    <name type="scientific">Salpingoeca rosetta (strain ATCC 50818 / BSB-021)</name>
    <dbReference type="NCBI Taxonomy" id="946362"/>
    <lineage>
        <taxon>Eukaryota</taxon>
        <taxon>Choanoflagellata</taxon>
        <taxon>Craspedida</taxon>
        <taxon>Salpingoecidae</taxon>
        <taxon>Salpingoeca</taxon>
    </lineage>
</organism>
<evidence type="ECO:0000313" key="2">
    <source>
        <dbReference type="EMBL" id="EGD75180.1"/>
    </source>
</evidence>
<evidence type="ECO:0000256" key="1">
    <source>
        <dbReference type="SAM" id="MobiDB-lite"/>
    </source>
</evidence>
<sequence length="369" mass="41217">MFMSTAHRAKRTKKKAKAKKSKKQEEKKKKNGKQNEAAGKKIVIVCAKPYEFEAMNKALNDKGELFIRDEASIGKRFNVGYRKDKKTDRFFRYEFHMTKKHVEHTITVTRFIGNVQGPVECGIHVSQVIAALEPDYIGMIGVCGGHRLGEVVMAAKAVDARAGRMVSTGSGGEKIDRSAYDKEEFRMCTKDYYFQSAKDNTSYQNACTDVADHQVVSFKMPGMLTVHKDGVLYTYPQVREDCTALVGEKDGLDMEAFAFFKAVRMAQGDSDTRDAMSKVKALPVIKAVSDASQLKDEKTGNKAFDKRRKANKKHNSKVMDSARVDAPTAAAATDARETHKDQRNVFRPIAARKAADVMAAYLETAHFLD</sequence>
<name>F2UEY0_SALR5</name>
<protein>
    <recommendedName>
        <fullName evidence="4">Nucleoside phosphorylase domain-containing protein</fullName>
    </recommendedName>
</protein>
<dbReference type="Proteomes" id="UP000007799">
    <property type="component" value="Unassembled WGS sequence"/>
</dbReference>
<dbReference type="EMBL" id="GL832971">
    <property type="protein sequence ID" value="EGD75180.1"/>
    <property type="molecule type" value="Genomic_DNA"/>
</dbReference>
<evidence type="ECO:0000313" key="3">
    <source>
        <dbReference type="Proteomes" id="UP000007799"/>
    </source>
</evidence>
<feature type="region of interest" description="Disordered" evidence="1">
    <location>
        <begin position="1"/>
        <end position="34"/>
    </location>
</feature>
<dbReference type="InParanoid" id="F2UEY0"/>
<proteinExistence type="predicted"/>
<dbReference type="GeneID" id="16072793"/>